<protein>
    <submittedName>
        <fullName evidence="2">Uncharacterized protein</fullName>
    </submittedName>
</protein>
<feature type="compositionally biased region" description="Polar residues" evidence="1">
    <location>
        <begin position="175"/>
        <end position="194"/>
    </location>
</feature>
<evidence type="ECO:0000313" key="3">
    <source>
        <dbReference type="Proteomes" id="UP001218188"/>
    </source>
</evidence>
<feature type="compositionally biased region" description="Basic and acidic residues" evidence="1">
    <location>
        <begin position="63"/>
        <end position="82"/>
    </location>
</feature>
<keyword evidence="3" id="KW-1185">Reference proteome</keyword>
<feature type="compositionally biased region" description="Basic residues" evidence="1">
    <location>
        <begin position="98"/>
        <end position="113"/>
    </location>
</feature>
<feature type="region of interest" description="Disordered" evidence="1">
    <location>
        <begin position="60"/>
        <end position="205"/>
    </location>
</feature>
<proteinExistence type="predicted"/>
<sequence>MDRKNGYRVKQAGVVRQRPTEILLVLENLARPTSQTSKFEAPPVWLQCSTAAPVRRALSPVPHDVKASRKHFHWDEAKVGTRRERRRPPHDGLTSHNHSTRRPTPRKVRKRGVRTTSQSREHARQGEDAQTQSSRPAHHSGRRSAPASVRKKRKECRCDGEGVRDENMKQDADDSSTSPNASSVSLRMRSSNLPQHDPAAAREKPRSAYRPLLHAHGTRYASLLACDVGADTRHRGADSTRVFRSVRTRLQQLREEKDTHPDMRARWASNTGRERLKRVSAEMGRG</sequence>
<organism evidence="2 3">
    <name type="scientific">Mycena alexandri</name>
    <dbReference type="NCBI Taxonomy" id="1745969"/>
    <lineage>
        <taxon>Eukaryota</taxon>
        <taxon>Fungi</taxon>
        <taxon>Dikarya</taxon>
        <taxon>Basidiomycota</taxon>
        <taxon>Agaricomycotina</taxon>
        <taxon>Agaricomycetes</taxon>
        <taxon>Agaricomycetidae</taxon>
        <taxon>Agaricales</taxon>
        <taxon>Marasmiineae</taxon>
        <taxon>Mycenaceae</taxon>
        <taxon>Mycena</taxon>
    </lineage>
</organism>
<feature type="compositionally biased region" description="Basic and acidic residues" evidence="1">
    <location>
        <begin position="156"/>
        <end position="172"/>
    </location>
</feature>
<comment type="caution">
    <text evidence="2">The sequence shown here is derived from an EMBL/GenBank/DDBJ whole genome shotgun (WGS) entry which is preliminary data.</text>
</comment>
<name>A0AAD6SHY1_9AGAR</name>
<evidence type="ECO:0000256" key="1">
    <source>
        <dbReference type="SAM" id="MobiDB-lite"/>
    </source>
</evidence>
<dbReference type="AlphaFoldDB" id="A0AAD6SHY1"/>
<reference evidence="2" key="1">
    <citation type="submission" date="2023-03" db="EMBL/GenBank/DDBJ databases">
        <title>Massive genome expansion in bonnet fungi (Mycena s.s.) driven by repeated elements and novel gene families across ecological guilds.</title>
        <authorList>
            <consortium name="Lawrence Berkeley National Laboratory"/>
            <person name="Harder C.B."/>
            <person name="Miyauchi S."/>
            <person name="Viragh M."/>
            <person name="Kuo A."/>
            <person name="Thoen E."/>
            <person name="Andreopoulos B."/>
            <person name="Lu D."/>
            <person name="Skrede I."/>
            <person name="Drula E."/>
            <person name="Henrissat B."/>
            <person name="Morin E."/>
            <person name="Kohler A."/>
            <person name="Barry K."/>
            <person name="LaButti K."/>
            <person name="Morin E."/>
            <person name="Salamov A."/>
            <person name="Lipzen A."/>
            <person name="Mereny Z."/>
            <person name="Hegedus B."/>
            <person name="Baldrian P."/>
            <person name="Stursova M."/>
            <person name="Weitz H."/>
            <person name="Taylor A."/>
            <person name="Grigoriev I.V."/>
            <person name="Nagy L.G."/>
            <person name="Martin F."/>
            <person name="Kauserud H."/>
        </authorList>
    </citation>
    <scope>NUCLEOTIDE SEQUENCE</scope>
    <source>
        <strain evidence="2">CBHHK200</strain>
    </source>
</reference>
<gene>
    <name evidence="2" type="ORF">C8F04DRAFT_1191110</name>
</gene>
<accession>A0AAD6SHY1</accession>
<dbReference type="Proteomes" id="UP001218188">
    <property type="component" value="Unassembled WGS sequence"/>
</dbReference>
<evidence type="ECO:0000313" key="2">
    <source>
        <dbReference type="EMBL" id="KAJ7025827.1"/>
    </source>
</evidence>
<dbReference type="EMBL" id="JARJCM010000148">
    <property type="protein sequence ID" value="KAJ7025827.1"/>
    <property type="molecule type" value="Genomic_DNA"/>
</dbReference>